<dbReference type="SUPFAM" id="SSF56935">
    <property type="entry name" value="Porins"/>
    <property type="match status" value="1"/>
</dbReference>
<dbReference type="InterPro" id="IPR012910">
    <property type="entry name" value="Plug_dom"/>
</dbReference>
<evidence type="ECO:0000256" key="3">
    <source>
        <dbReference type="ARBA" id="ARBA00022452"/>
    </source>
</evidence>
<keyword evidence="6" id="KW-0406">Ion transport</keyword>
<feature type="domain" description="TonB-dependent receptor-like beta-barrel" evidence="13">
    <location>
        <begin position="197"/>
        <end position="641"/>
    </location>
</feature>
<accession>A0A1G8KHU4</accession>
<keyword evidence="8 10" id="KW-0472">Membrane</keyword>
<keyword evidence="9 10" id="KW-0998">Cell outer membrane</keyword>
<reference evidence="15 16" key="1">
    <citation type="submission" date="2016-10" db="EMBL/GenBank/DDBJ databases">
        <authorList>
            <person name="de Groot N.N."/>
        </authorList>
    </citation>
    <scope>NUCLEOTIDE SEQUENCE [LARGE SCALE GENOMIC DNA]</scope>
    <source>
        <strain evidence="15 16">DSM 26424</strain>
    </source>
</reference>
<gene>
    <name evidence="15" type="ORF">SAMN04487993_1004273</name>
</gene>
<evidence type="ECO:0000256" key="10">
    <source>
        <dbReference type="PROSITE-ProRule" id="PRU01360"/>
    </source>
</evidence>
<dbReference type="AlphaFoldDB" id="A0A1G8KHU4"/>
<dbReference type="InterPro" id="IPR018247">
    <property type="entry name" value="EF_Hand_1_Ca_BS"/>
</dbReference>
<dbReference type="GO" id="GO:0015344">
    <property type="term" value="F:siderophore uptake transmembrane transporter activity"/>
    <property type="evidence" value="ECO:0007669"/>
    <property type="project" value="TreeGrafter"/>
</dbReference>
<keyword evidence="16" id="KW-1185">Reference proteome</keyword>
<evidence type="ECO:0000256" key="6">
    <source>
        <dbReference type="ARBA" id="ARBA00023065"/>
    </source>
</evidence>
<feature type="signal peptide" evidence="12">
    <location>
        <begin position="1"/>
        <end position="29"/>
    </location>
</feature>
<dbReference type="CDD" id="cd01347">
    <property type="entry name" value="ligand_gated_channel"/>
    <property type="match status" value="1"/>
</dbReference>
<dbReference type="InterPro" id="IPR036942">
    <property type="entry name" value="Beta-barrel_TonB_sf"/>
</dbReference>
<dbReference type="Proteomes" id="UP000199093">
    <property type="component" value="Unassembled WGS sequence"/>
</dbReference>
<evidence type="ECO:0000256" key="7">
    <source>
        <dbReference type="ARBA" id="ARBA00023077"/>
    </source>
</evidence>
<organism evidence="15 16">
    <name type="scientific">Salipiger marinus</name>
    <dbReference type="NCBI Taxonomy" id="555512"/>
    <lineage>
        <taxon>Bacteria</taxon>
        <taxon>Pseudomonadati</taxon>
        <taxon>Pseudomonadota</taxon>
        <taxon>Alphaproteobacteria</taxon>
        <taxon>Rhodobacterales</taxon>
        <taxon>Roseobacteraceae</taxon>
        <taxon>Salipiger</taxon>
    </lineage>
</organism>
<dbReference type="PANTHER" id="PTHR30069">
    <property type="entry name" value="TONB-DEPENDENT OUTER MEMBRANE RECEPTOR"/>
    <property type="match status" value="1"/>
</dbReference>
<keyword evidence="4 10" id="KW-0812">Transmembrane</keyword>
<evidence type="ECO:0000256" key="8">
    <source>
        <dbReference type="ARBA" id="ARBA00023136"/>
    </source>
</evidence>
<dbReference type="RefSeq" id="WP_165616750.1">
    <property type="nucleotide sequence ID" value="NZ_FNEJ01000004.1"/>
</dbReference>
<comment type="subcellular location">
    <subcellularLocation>
        <location evidence="1 10">Cell outer membrane</location>
        <topology evidence="1 10">Multi-pass membrane protein</topology>
    </subcellularLocation>
</comment>
<evidence type="ECO:0000313" key="15">
    <source>
        <dbReference type="EMBL" id="SDI42997.1"/>
    </source>
</evidence>
<dbReference type="STRING" id="555512.SAMN04487993_1004273"/>
<dbReference type="GO" id="GO:0009279">
    <property type="term" value="C:cell outer membrane"/>
    <property type="evidence" value="ECO:0007669"/>
    <property type="project" value="UniProtKB-SubCell"/>
</dbReference>
<dbReference type="InterPro" id="IPR037066">
    <property type="entry name" value="Plug_dom_sf"/>
</dbReference>
<evidence type="ECO:0000256" key="1">
    <source>
        <dbReference type="ARBA" id="ARBA00004571"/>
    </source>
</evidence>
<evidence type="ECO:0000259" key="14">
    <source>
        <dbReference type="Pfam" id="PF07715"/>
    </source>
</evidence>
<keyword evidence="3 10" id="KW-1134">Transmembrane beta strand</keyword>
<feature type="chain" id="PRO_5011591939" evidence="12">
    <location>
        <begin position="30"/>
        <end position="669"/>
    </location>
</feature>
<dbReference type="PROSITE" id="PS00018">
    <property type="entry name" value="EF_HAND_1"/>
    <property type="match status" value="1"/>
</dbReference>
<keyword evidence="5 12" id="KW-0732">Signal</keyword>
<dbReference type="Pfam" id="PF07715">
    <property type="entry name" value="Plug"/>
    <property type="match status" value="1"/>
</dbReference>
<dbReference type="PANTHER" id="PTHR30069:SF53">
    <property type="entry name" value="COLICIN I RECEPTOR-RELATED"/>
    <property type="match status" value="1"/>
</dbReference>
<dbReference type="PROSITE" id="PS52016">
    <property type="entry name" value="TONB_DEPENDENT_REC_3"/>
    <property type="match status" value="1"/>
</dbReference>
<dbReference type="Pfam" id="PF00593">
    <property type="entry name" value="TonB_dep_Rec_b-barrel"/>
    <property type="match status" value="1"/>
</dbReference>
<dbReference type="Gene3D" id="2.40.170.20">
    <property type="entry name" value="TonB-dependent receptor, beta-barrel domain"/>
    <property type="match status" value="1"/>
</dbReference>
<dbReference type="GO" id="GO:0044718">
    <property type="term" value="P:siderophore transmembrane transport"/>
    <property type="evidence" value="ECO:0007669"/>
    <property type="project" value="TreeGrafter"/>
</dbReference>
<evidence type="ECO:0000256" key="2">
    <source>
        <dbReference type="ARBA" id="ARBA00022448"/>
    </source>
</evidence>
<evidence type="ECO:0000256" key="12">
    <source>
        <dbReference type="SAM" id="SignalP"/>
    </source>
</evidence>
<keyword evidence="15" id="KW-0675">Receptor</keyword>
<dbReference type="InterPro" id="IPR039426">
    <property type="entry name" value="TonB-dep_rcpt-like"/>
</dbReference>
<keyword evidence="2 10" id="KW-0813">Transport</keyword>
<comment type="similarity">
    <text evidence="10 11">Belongs to the TonB-dependent receptor family.</text>
</comment>
<name>A0A1G8KHU4_9RHOB</name>
<evidence type="ECO:0000259" key="13">
    <source>
        <dbReference type="Pfam" id="PF00593"/>
    </source>
</evidence>
<dbReference type="InterPro" id="IPR000531">
    <property type="entry name" value="Beta-barrel_TonB"/>
</dbReference>
<evidence type="ECO:0000313" key="16">
    <source>
        <dbReference type="Proteomes" id="UP000199093"/>
    </source>
</evidence>
<sequence length="669" mass="74207">MTHRITFAGRLRSGCAALPLMLASTPVLAQDLSLDDAYLGEIVISATGFEQQIADAPATITVISSEEIEGRSYSGITDILDTIPGISIESSGSGKLPGSSSINIRGFGEDYILFLVDGKPVGDSQDAYYNGWGSGQRTQLLPPPAIIDRIEVIRGPMSSLYGSAASGGVINIITKPTADVWTGTLSVGQTLQEDGKSSDSLQTNYYLTGPLVKDRLGLSFYGSTFDRASDKYEGGFSGIERRTNGVRLTWQMTEAQDLDLDYSKSRQTTTRDLDNGTTETDVNTTRHDVALSHQLRWQNGFETTSFLKKERVEIDEGSNLSSFEQLNFNSKTLMIFGAHKMTAGLDYKLEKTFHDADRFPGSINTDLERWHASLFVEDEISLTDDFTLTLGGRYDENEKFGDNFTPRIYGVWHLRDTLTLKGGVSGGYTVPALKRTDDGIVEQAGRGRGWDKGNSSLQPEESTNYELGMVWTPRSDLQLGLTAYHTKFTDKIDKERICDSPDTNGDGTVDEAEWSCVYNGETRQWINQYVNLDEAEIQGVEATLDYRWRDLDVTANYTWSDSEITSGVNKGERLNALPQHMVNLGLDWQANDRLSLWSKVKFKSETNEEASSDRVPGYTIVDLGATYDFNDSIQGNFGIYNAFDKQITSEDYGSLLDGRRYFVGLTARF</sequence>
<feature type="domain" description="TonB-dependent receptor plug" evidence="14">
    <location>
        <begin position="54"/>
        <end position="169"/>
    </location>
</feature>
<keyword evidence="7 11" id="KW-0798">TonB box</keyword>
<dbReference type="Gene3D" id="2.170.130.10">
    <property type="entry name" value="TonB-dependent receptor, plug domain"/>
    <property type="match status" value="1"/>
</dbReference>
<evidence type="ECO:0000256" key="11">
    <source>
        <dbReference type="RuleBase" id="RU003357"/>
    </source>
</evidence>
<evidence type="ECO:0000256" key="4">
    <source>
        <dbReference type="ARBA" id="ARBA00022692"/>
    </source>
</evidence>
<dbReference type="EMBL" id="FNEJ01000004">
    <property type="protein sequence ID" value="SDI42997.1"/>
    <property type="molecule type" value="Genomic_DNA"/>
</dbReference>
<evidence type="ECO:0000256" key="9">
    <source>
        <dbReference type="ARBA" id="ARBA00023237"/>
    </source>
</evidence>
<proteinExistence type="inferred from homology"/>
<protein>
    <submittedName>
        <fullName evidence="15">Outer membrane receptor for ferrienterochelin and colicins</fullName>
    </submittedName>
</protein>
<evidence type="ECO:0000256" key="5">
    <source>
        <dbReference type="ARBA" id="ARBA00022729"/>
    </source>
</evidence>